<evidence type="ECO:0000256" key="5">
    <source>
        <dbReference type="ARBA" id="ARBA00022840"/>
    </source>
</evidence>
<evidence type="ECO:0000256" key="7">
    <source>
        <dbReference type="ARBA" id="ARBA00023235"/>
    </source>
</evidence>
<dbReference type="PROSITE" id="PS51217">
    <property type="entry name" value="UVRD_HELICASE_CTER"/>
    <property type="match status" value="1"/>
</dbReference>
<dbReference type="Gene3D" id="3.40.50.300">
    <property type="entry name" value="P-loop containing nucleotide triphosphate hydrolases"/>
    <property type="match status" value="2"/>
</dbReference>
<dbReference type="CDD" id="cd17932">
    <property type="entry name" value="DEXQc_UvrD"/>
    <property type="match status" value="1"/>
</dbReference>
<evidence type="ECO:0000256" key="6">
    <source>
        <dbReference type="ARBA" id="ARBA00023125"/>
    </source>
</evidence>
<dbReference type="Pfam" id="PF21196">
    <property type="entry name" value="PcrA_UvrD_tudor"/>
    <property type="match status" value="1"/>
</dbReference>
<dbReference type="InterPro" id="IPR014017">
    <property type="entry name" value="DNA_helicase_UvrD-like_C"/>
</dbReference>
<evidence type="ECO:0000256" key="9">
    <source>
        <dbReference type="ARBA" id="ARBA00048988"/>
    </source>
</evidence>
<reference evidence="15" key="1">
    <citation type="submission" date="2017-09" db="EMBL/GenBank/DDBJ databases">
        <title>Bacterial strain isolated from the female urinary microbiota.</title>
        <authorList>
            <person name="Thomas-White K."/>
            <person name="Kumar N."/>
            <person name="Forster S."/>
            <person name="Putonti C."/>
            <person name="Lawley T."/>
            <person name="Wolfe A.J."/>
        </authorList>
    </citation>
    <scope>NUCLEOTIDE SEQUENCE [LARGE SCALE GENOMIC DNA]</scope>
    <source>
        <strain evidence="15">UMB0959</strain>
    </source>
</reference>
<keyword evidence="2 10" id="KW-0547">Nucleotide-binding</keyword>
<keyword evidence="4 10" id="KW-0347">Helicase</keyword>
<comment type="catalytic activity">
    <reaction evidence="9 11">
        <text>ATP + H2O = ADP + phosphate + H(+)</text>
        <dbReference type="Rhea" id="RHEA:13065"/>
        <dbReference type="ChEBI" id="CHEBI:15377"/>
        <dbReference type="ChEBI" id="CHEBI:15378"/>
        <dbReference type="ChEBI" id="CHEBI:30616"/>
        <dbReference type="ChEBI" id="CHEBI:43474"/>
        <dbReference type="ChEBI" id="CHEBI:456216"/>
        <dbReference type="EC" id="5.6.2.4"/>
    </reaction>
</comment>
<accession>A0AAF0YK54</accession>
<dbReference type="Gene3D" id="1.10.486.10">
    <property type="entry name" value="PCRA, domain 4"/>
    <property type="match status" value="1"/>
</dbReference>
<dbReference type="InterPro" id="IPR005751">
    <property type="entry name" value="ATP-dep_DNA_helicase_PcrA"/>
</dbReference>
<feature type="domain" description="UvrD-like helicase ATP-binding" evidence="12">
    <location>
        <begin position="4"/>
        <end position="283"/>
    </location>
</feature>
<dbReference type="RefSeq" id="WP_102167828.1">
    <property type="nucleotide sequence ID" value="NZ_CP136964.1"/>
</dbReference>
<evidence type="ECO:0000259" key="13">
    <source>
        <dbReference type="PROSITE" id="PS51217"/>
    </source>
</evidence>
<gene>
    <name evidence="14" type="primary">pcrA</name>
    <name evidence="14" type="ORF">CJ229_004115</name>
</gene>
<dbReference type="GO" id="GO:0003677">
    <property type="term" value="F:DNA binding"/>
    <property type="evidence" value="ECO:0007669"/>
    <property type="project" value="UniProtKB-KW"/>
</dbReference>
<dbReference type="EC" id="5.6.2.4" evidence="11"/>
<dbReference type="AlphaFoldDB" id="A0AAF0YK54"/>
<keyword evidence="7" id="KW-0413">Isomerase</keyword>
<dbReference type="FunFam" id="1.10.486.10:FF:000003">
    <property type="entry name" value="ATP-dependent DNA helicase"/>
    <property type="match status" value="1"/>
</dbReference>
<name>A0AAF0YK54_9STAP</name>
<dbReference type="PROSITE" id="PS51198">
    <property type="entry name" value="UVRD_HELICASE_ATP_BIND"/>
    <property type="match status" value="1"/>
</dbReference>
<evidence type="ECO:0000259" key="12">
    <source>
        <dbReference type="PROSITE" id="PS51198"/>
    </source>
</evidence>
<sequence>MDLSLMNRAQYEAITTTEGPVLVMAGAGSGKTRVLTHRIAYLIEEKDVPSYNILAITFTNKAAKEMKERVDKLIDDDTSKMWISTFHAMCVRILRRDIDKLGYDRSFSILDTTDQLNVVKDVLKSMNIDQKQYPPRQFLNAISNFKNALITEKEAKENAYDFREKLNADIYTSYQEILYRNSALDFDDLIMLTIQLFQKDEAILNYYQTKFQYIHVDEYQDTNHAQYQLVYMLSQKYENICVVGDSDQSIYKFRGADIMNILNFEKDYDNVKTILLEENYRSHQRILDAANNVIENNTSRVPKNLVTSRGKGEKITSIVSQNEREEGQRVVKQIQKLKNEGYRFNDMAVLYRANSQSRAIEDALVKSSLPYNMVGGMKFYQRKEIKDLMSYMKVVLNIHDDIAMERIINTPKRGIGPKTIDTLKQHANALNSSIYDAIKDADFIGLSKKNAENLAQLLSVLENLKEKSKFMSITDLVDEILHDTGYLNMLIRENTLESNSRIENLEEFKTVTKEFDETHTIGDELLFDFLSDMALVSDQDSVDDTDAVTLMTIHASKGLEFKVIFIVGLEEGLFPSYRSMDTEEELEEERRLMYVAITRAMERLIISRATSRTIFGRTNNAMESQFWSEIPADLVEGESLISVYDGRSSNSKKRPRSKSQVFTDNSGVTFNVGDKVTHKTFGDGMITAINGSGDSEELDIVFSKVGPKRLLAKFAPIEKKG</sequence>
<dbReference type="FunFam" id="1.10.10.160:FF:000001">
    <property type="entry name" value="ATP-dependent DNA helicase"/>
    <property type="match status" value="1"/>
</dbReference>
<evidence type="ECO:0000313" key="14">
    <source>
        <dbReference type="EMBL" id="WOS96900.1"/>
    </source>
</evidence>
<organism evidence="14 15">
    <name type="scientific">Nosocomiicoccus massiliensis</name>
    <dbReference type="NCBI Taxonomy" id="1232430"/>
    <lineage>
        <taxon>Bacteria</taxon>
        <taxon>Bacillati</taxon>
        <taxon>Bacillota</taxon>
        <taxon>Bacilli</taxon>
        <taxon>Bacillales</taxon>
        <taxon>Staphylococcaceae</taxon>
        <taxon>Nosocomiicoccus</taxon>
    </lineage>
</organism>
<dbReference type="GO" id="GO:0033202">
    <property type="term" value="C:DNA helicase complex"/>
    <property type="evidence" value="ECO:0007669"/>
    <property type="project" value="TreeGrafter"/>
</dbReference>
<dbReference type="GO" id="GO:0000725">
    <property type="term" value="P:recombinational repair"/>
    <property type="evidence" value="ECO:0007669"/>
    <property type="project" value="TreeGrafter"/>
</dbReference>
<dbReference type="InterPro" id="IPR000212">
    <property type="entry name" value="DNA_helicase_UvrD/REP"/>
</dbReference>
<dbReference type="GO" id="GO:0006260">
    <property type="term" value="P:DNA replication"/>
    <property type="evidence" value="ECO:0007669"/>
    <property type="project" value="InterPro"/>
</dbReference>
<keyword evidence="6 11" id="KW-0238">DNA-binding</keyword>
<dbReference type="GO" id="GO:0016787">
    <property type="term" value="F:hydrolase activity"/>
    <property type="evidence" value="ECO:0007669"/>
    <property type="project" value="UniProtKB-UniRule"/>
</dbReference>
<reference evidence="14 15" key="2">
    <citation type="submission" date="2023-10" db="EMBL/GenBank/DDBJ databases">
        <authorList>
            <person name="Choi B."/>
        </authorList>
    </citation>
    <scope>NUCLEOTIDE SEQUENCE [LARGE SCALE GENOMIC DNA]</scope>
    <source>
        <strain evidence="14 15">UMB0959</strain>
    </source>
</reference>
<dbReference type="Gene3D" id="1.10.10.160">
    <property type="match status" value="1"/>
</dbReference>
<dbReference type="EMBL" id="CP136964">
    <property type="protein sequence ID" value="WOS96900.1"/>
    <property type="molecule type" value="Genomic_DNA"/>
</dbReference>
<evidence type="ECO:0000256" key="3">
    <source>
        <dbReference type="ARBA" id="ARBA00022801"/>
    </source>
</evidence>
<evidence type="ECO:0000313" key="15">
    <source>
        <dbReference type="Proteomes" id="UP000243626"/>
    </source>
</evidence>
<keyword evidence="5 10" id="KW-0067">ATP-binding</keyword>
<evidence type="ECO:0000256" key="11">
    <source>
        <dbReference type="RuleBase" id="RU364053"/>
    </source>
</evidence>
<proteinExistence type="inferred from homology"/>
<dbReference type="Pfam" id="PF13361">
    <property type="entry name" value="UvrD_C"/>
    <property type="match status" value="1"/>
</dbReference>
<dbReference type="GO" id="GO:0009314">
    <property type="term" value="P:response to radiation"/>
    <property type="evidence" value="ECO:0007669"/>
    <property type="project" value="UniProtKB-ARBA"/>
</dbReference>
<evidence type="ECO:0000256" key="10">
    <source>
        <dbReference type="PROSITE-ProRule" id="PRU00560"/>
    </source>
</evidence>
<dbReference type="Proteomes" id="UP000243626">
    <property type="component" value="Chromosome"/>
</dbReference>
<comment type="similarity">
    <text evidence="1 11">Belongs to the helicase family. UvrD subfamily.</text>
</comment>
<comment type="catalytic activity">
    <reaction evidence="8">
        <text>Couples ATP hydrolysis with the unwinding of duplex DNA by translocating in the 3'-5' direction.</text>
        <dbReference type="EC" id="5.6.2.4"/>
    </reaction>
</comment>
<dbReference type="PANTHER" id="PTHR11070">
    <property type="entry name" value="UVRD / RECB / PCRA DNA HELICASE FAMILY MEMBER"/>
    <property type="match status" value="1"/>
</dbReference>
<dbReference type="Pfam" id="PF00580">
    <property type="entry name" value="UvrD-helicase"/>
    <property type="match status" value="1"/>
</dbReference>
<dbReference type="GO" id="GO:0043138">
    <property type="term" value="F:3'-5' DNA helicase activity"/>
    <property type="evidence" value="ECO:0007669"/>
    <property type="project" value="UniProtKB-EC"/>
</dbReference>
<dbReference type="SUPFAM" id="SSF52540">
    <property type="entry name" value="P-loop containing nucleoside triphosphate hydrolases"/>
    <property type="match status" value="1"/>
</dbReference>
<dbReference type="NCBIfam" id="TIGR01073">
    <property type="entry name" value="pcrA"/>
    <property type="match status" value="1"/>
</dbReference>
<evidence type="ECO:0000256" key="2">
    <source>
        <dbReference type="ARBA" id="ARBA00022741"/>
    </source>
</evidence>
<evidence type="ECO:0000256" key="8">
    <source>
        <dbReference type="ARBA" id="ARBA00034617"/>
    </source>
</evidence>
<dbReference type="InterPro" id="IPR027417">
    <property type="entry name" value="P-loop_NTPase"/>
</dbReference>
<dbReference type="PANTHER" id="PTHR11070:SF2">
    <property type="entry name" value="ATP-DEPENDENT DNA HELICASE SRS2"/>
    <property type="match status" value="1"/>
</dbReference>
<evidence type="ECO:0000256" key="4">
    <source>
        <dbReference type="ARBA" id="ARBA00022806"/>
    </source>
</evidence>
<keyword evidence="15" id="KW-1185">Reference proteome</keyword>
<dbReference type="KEGG" id="nmy:CJ229_004115"/>
<dbReference type="GO" id="GO:0005524">
    <property type="term" value="F:ATP binding"/>
    <property type="evidence" value="ECO:0007669"/>
    <property type="project" value="UniProtKB-UniRule"/>
</dbReference>
<evidence type="ECO:0000256" key="1">
    <source>
        <dbReference type="ARBA" id="ARBA00009922"/>
    </source>
</evidence>
<dbReference type="InterPro" id="IPR013986">
    <property type="entry name" value="DExx_box_DNA_helicase_dom_sf"/>
</dbReference>
<feature type="domain" description="UvrD-like helicase C-terminal" evidence="13">
    <location>
        <begin position="284"/>
        <end position="558"/>
    </location>
</feature>
<protein>
    <recommendedName>
        <fullName evidence="11">ATP-dependent DNA helicase</fullName>
        <ecNumber evidence="11">5.6.2.4</ecNumber>
    </recommendedName>
</protein>
<dbReference type="GO" id="GO:0005829">
    <property type="term" value="C:cytosol"/>
    <property type="evidence" value="ECO:0007669"/>
    <property type="project" value="TreeGrafter"/>
</dbReference>
<feature type="binding site" evidence="10">
    <location>
        <begin position="25"/>
        <end position="32"/>
    </location>
    <ligand>
        <name>ATP</name>
        <dbReference type="ChEBI" id="CHEBI:30616"/>
    </ligand>
</feature>
<keyword evidence="3 10" id="KW-0378">Hydrolase</keyword>
<dbReference type="InterPro" id="IPR014016">
    <property type="entry name" value="UvrD-like_ATP-bd"/>
</dbReference>